<keyword evidence="2" id="KW-1185">Reference proteome</keyword>
<reference evidence="3" key="1">
    <citation type="submission" date="2022-11" db="UniProtKB">
        <authorList>
            <consortium name="WormBaseParasite"/>
        </authorList>
    </citation>
    <scope>IDENTIFICATION</scope>
</reference>
<protein>
    <submittedName>
        <fullName evidence="3">DDE-1 domain-containing protein</fullName>
    </submittedName>
</protein>
<sequence>MQAVGRLVEERGAKEHDTSKDHCDADSKKRWQKMKPLVLLPRVRPDKSIVKQFGQQLFLVWAGKIWMDDSRTAEFLNRVMVSRLFEKDFSFRMPSDVTPAKPRRRFYMISIFTQLSSGGCTKFIQAPDVCWNSPFKAHIRSYYETWISNGDRMTFTSGGNPRAPSMEVYLDWILRAWEALSKNLIINSFKVCGLTNASDGSEDDFIHCFKAHGPIPEGLEMLKEEGAKETAVEVSEEEDVKKT</sequence>
<dbReference type="Proteomes" id="UP000887574">
    <property type="component" value="Unplaced"/>
</dbReference>
<evidence type="ECO:0000256" key="1">
    <source>
        <dbReference type="SAM" id="MobiDB-lite"/>
    </source>
</evidence>
<feature type="region of interest" description="Disordered" evidence="1">
    <location>
        <begin position="1"/>
        <end position="27"/>
    </location>
</feature>
<feature type="compositionally biased region" description="Basic and acidic residues" evidence="1">
    <location>
        <begin position="7"/>
        <end position="27"/>
    </location>
</feature>
<dbReference type="WBParaSite" id="jg20654">
    <property type="protein sequence ID" value="jg20654"/>
    <property type="gene ID" value="jg20654"/>
</dbReference>
<accession>A0A915DL27</accession>
<organism evidence="2 3">
    <name type="scientific">Ditylenchus dipsaci</name>
    <dbReference type="NCBI Taxonomy" id="166011"/>
    <lineage>
        <taxon>Eukaryota</taxon>
        <taxon>Metazoa</taxon>
        <taxon>Ecdysozoa</taxon>
        <taxon>Nematoda</taxon>
        <taxon>Chromadorea</taxon>
        <taxon>Rhabditida</taxon>
        <taxon>Tylenchina</taxon>
        <taxon>Tylenchomorpha</taxon>
        <taxon>Sphaerularioidea</taxon>
        <taxon>Anguinidae</taxon>
        <taxon>Anguininae</taxon>
        <taxon>Ditylenchus</taxon>
    </lineage>
</organism>
<dbReference type="AlphaFoldDB" id="A0A915DL27"/>
<evidence type="ECO:0000313" key="2">
    <source>
        <dbReference type="Proteomes" id="UP000887574"/>
    </source>
</evidence>
<name>A0A915DL27_9BILA</name>
<proteinExistence type="predicted"/>
<evidence type="ECO:0000313" key="3">
    <source>
        <dbReference type="WBParaSite" id="jg20654"/>
    </source>
</evidence>